<name>A0A5R9BX98_9LACO</name>
<proteinExistence type="predicted"/>
<dbReference type="EMBL" id="VBTH01000006">
    <property type="protein sequence ID" value="TLQ04631.1"/>
    <property type="molecule type" value="Genomic_DNA"/>
</dbReference>
<organism evidence="1 2">
    <name type="scientific">Pediococcus stilesii</name>
    <dbReference type="NCBI Taxonomy" id="331679"/>
    <lineage>
        <taxon>Bacteria</taxon>
        <taxon>Bacillati</taxon>
        <taxon>Bacillota</taxon>
        <taxon>Bacilli</taxon>
        <taxon>Lactobacillales</taxon>
        <taxon>Lactobacillaceae</taxon>
        <taxon>Pediococcus</taxon>
    </lineage>
</organism>
<gene>
    <name evidence="1" type="ORF">FEZ51_04490</name>
</gene>
<accession>A0A5R9BX98</accession>
<comment type="caution">
    <text evidence="1">The sequence shown here is derived from an EMBL/GenBank/DDBJ whole genome shotgun (WGS) entry which is preliminary data.</text>
</comment>
<reference evidence="1 2" key="1">
    <citation type="submission" date="2019-05" db="EMBL/GenBank/DDBJ databases">
        <title>The metagenome of a microbial culture collection derived from dairy environment covers the genomic content of the human microbiome.</title>
        <authorList>
            <person name="Roder T."/>
            <person name="Wuthrich D."/>
            <person name="Sattari Z."/>
            <person name="Von Ah U."/>
            <person name="Bar C."/>
            <person name="Ronchi F."/>
            <person name="Macpherson A.J."/>
            <person name="Ganal-Vonarburg S.C."/>
            <person name="Bruggmann R."/>
            <person name="Vergeres G."/>
        </authorList>
    </citation>
    <scope>NUCLEOTIDE SEQUENCE [LARGE SCALE GENOMIC DNA]</scope>
    <source>
        <strain evidence="1 2">FAM 18815</strain>
    </source>
</reference>
<evidence type="ECO:0000313" key="2">
    <source>
        <dbReference type="Proteomes" id="UP000305541"/>
    </source>
</evidence>
<dbReference type="AlphaFoldDB" id="A0A5R9BX98"/>
<evidence type="ECO:0000313" key="1">
    <source>
        <dbReference type="EMBL" id="TLQ04631.1"/>
    </source>
</evidence>
<protein>
    <submittedName>
        <fullName evidence="1">Uncharacterized protein</fullName>
    </submittedName>
</protein>
<sequence>MENKKINPFNQIQRSINRIRKSYNNLFLVPSDQGKTMADRSMPMDQINDTIAFAIQNHSVVKMQINLKVSVVEITGYIKITRSGRLCITDPSSDLTQILEDQQFRSIEIL</sequence>
<dbReference type="Proteomes" id="UP000305541">
    <property type="component" value="Unassembled WGS sequence"/>
</dbReference>
<dbReference type="RefSeq" id="WP_138474170.1">
    <property type="nucleotide sequence ID" value="NZ_VBTH01000006.1"/>
</dbReference>
<dbReference type="OrthoDB" id="2247441at2"/>